<dbReference type="STRING" id="49186.SAMN05421647_102359"/>
<reference evidence="9 10" key="1">
    <citation type="submission" date="2017-01" db="EMBL/GenBank/DDBJ databases">
        <authorList>
            <person name="Mah S.A."/>
            <person name="Swanson W.J."/>
            <person name="Moy G.W."/>
            <person name="Vacquier V.D."/>
        </authorList>
    </citation>
    <scope>NUCLEOTIDE SEQUENCE [LARGE SCALE GENOMIC DNA]</scope>
    <source>
        <strain evidence="9 10">DSM 7027</strain>
    </source>
</reference>
<dbReference type="PANTHER" id="PTHR30269">
    <property type="entry name" value="TRANSMEMBRANE PROTEIN YFCA"/>
    <property type="match status" value="1"/>
</dbReference>
<comment type="similarity">
    <text evidence="2 8">Belongs to the 4-toluene sulfonate uptake permease (TSUP) (TC 2.A.102) family.</text>
</comment>
<evidence type="ECO:0000313" key="9">
    <source>
        <dbReference type="EMBL" id="SIQ13256.1"/>
    </source>
</evidence>
<feature type="transmembrane region" description="Helical" evidence="8">
    <location>
        <begin position="96"/>
        <end position="114"/>
    </location>
</feature>
<dbReference type="EMBL" id="FTMN01000002">
    <property type="protein sequence ID" value="SIQ13256.1"/>
    <property type="molecule type" value="Genomic_DNA"/>
</dbReference>
<organism evidence="9 10">
    <name type="scientific">Marinobacterium stanieri</name>
    <dbReference type="NCBI Taxonomy" id="49186"/>
    <lineage>
        <taxon>Bacteria</taxon>
        <taxon>Pseudomonadati</taxon>
        <taxon>Pseudomonadota</taxon>
        <taxon>Gammaproteobacteria</taxon>
        <taxon>Oceanospirillales</taxon>
        <taxon>Oceanospirillaceae</taxon>
        <taxon>Marinobacterium</taxon>
    </lineage>
</organism>
<protein>
    <recommendedName>
        <fullName evidence="8">Probable membrane transporter protein</fullName>
    </recommendedName>
</protein>
<keyword evidence="3" id="KW-0813">Transport</keyword>
<keyword evidence="10" id="KW-1185">Reference proteome</keyword>
<dbReference type="AlphaFoldDB" id="A0A1N6QA09"/>
<dbReference type="Proteomes" id="UP000186895">
    <property type="component" value="Unassembled WGS sequence"/>
</dbReference>
<feature type="transmembrane region" description="Helical" evidence="8">
    <location>
        <begin position="220"/>
        <end position="238"/>
    </location>
</feature>
<dbReference type="Pfam" id="PF01925">
    <property type="entry name" value="TauE"/>
    <property type="match status" value="1"/>
</dbReference>
<keyword evidence="6 8" id="KW-1133">Transmembrane helix</keyword>
<comment type="subcellular location">
    <subcellularLocation>
        <location evidence="1 8">Cell membrane</location>
        <topology evidence="1 8">Multi-pass membrane protein</topology>
    </subcellularLocation>
</comment>
<gene>
    <name evidence="9" type="ORF">SAMN05421647_102359</name>
</gene>
<dbReference type="RefSeq" id="WP_076461773.1">
    <property type="nucleotide sequence ID" value="NZ_FTMN01000002.1"/>
</dbReference>
<accession>A0A1N6QA09</accession>
<sequence>MLYTPPELLALLVVTAGVFVQSRIGIGYGLLAAPVLFQIDPAYVPGPILVVGFCLSTLMVMQSVQQLRWRRVLPAIIARAPGAGVGALLVQLLSQALLGVFLGLALLLATLLSWRAFKLRTTPRSLVTGGFFSGLIGTATGIGGPPIALVYQEQDPAIARAELAAFFLVGTLISLAMLFGVGQLGEEHLWLALKLLPGVLLGNSLSYLSERYWQINNLKPWVLLLSLLAALLPLSQGVSNL</sequence>
<dbReference type="InterPro" id="IPR052017">
    <property type="entry name" value="TSUP"/>
</dbReference>
<dbReference type="GO" id="GO:0005886">
    <property type="term" value="C:plasma membrane"/>
    <property type="evidence" value="ECO:0007669"/>
    <property type="project" value="UniProtKB-SubCell"/>
</dbReference>
<evidence type="ECO:0000256" key="8">
    <source>
        <dbReference type="RuleBase" id="RU363041"/>
    </source>
</evidence>
<dbReference type="PANTHER" id="PTHR30269:SF37">
    <property type="entry name" value="MEMBRANE TRANSPORTER PROTEIN"/>
    <property type="match status" value="1"/>
</dbReference>
<dbReference type="eggNOG" id="COG0730">
    <property type="taxonomic scope" value="Bacteria"/>
</dbReference>
<feature type="transmembrane region" description="Helical" evidence="8">
    <location>
        <begin position="126"/>
        <end position="151"/>
    </location>
</feature>
<evidence type="ECO:0000256" key="3">
    <source>
        <dbReference type="ARBA" id="ARBA00022448"/>
    </source>
</evidence>
<evidence type="ECO:0000256" key="7">
    <source>
        <dbReference type="ARBA" id="ARBA00023136"/>
    </source>
</evidence>
<evidence type="ECO:0000256" key="5">
    <source>
        <dbReference type="ARBA" id="ARBA00022692"/>
    </source>
</evidence>
<keyword evidence="5 8" id="KW-0812">Transmembrane</keyword>
<feature type="transmembrane region" description="Helical" evidence="8">
    <location>
        <begin position="163"/>
        <end position="182"/>
    </location>
</feature>
<evidence type="ECO:0000313" key="10">
    <source>
        <dbReference type="Proteomes" id="UP000186895"/>
    </source>
</evidence>
<feature type="transmembrane region" description="Helical" evidence="8">
    <location>
        <begin position="189"/>
        <end position="208"/>
    </location>
</feature>
<evidence type="ECO:0000256" key="2">
    <source>
        <dbReference type="ARBA" id="ARBA00009142"/>
    </source>
</evidence>
<proteinExistence type="inferred from homology"/>
<name>A0A1N6QA09_9GAMM</name>
<feature type="transmembrane region" description="Helical" evidence="8">
    <location>
        <begin position="42"/>
        <end position="60"/>
    </location>
</feature>
<evidence type="ECO:0000256" key="4">
    <source>
        <dbReference type="ARBA" id="ARBA00022475"/>
    </source>
</evidence>
<dbReference type="InterPro" id="IPR002781">
    <property type="entry name" value="TM_pro_TauE-like"/>
</dbReference>
<keyword evidence="7 8" id="KW-0472">Membrane</keyword>
<evidence type="ECO:0000256" key="1">
    <source>
        <dbReference type="ARBA" id="ARBA00004651"/>
    </source>
</evidence>
<evidence type="ECO:0000256" key="6">
    <source>
        <dbReference type="ARBA" id="ARBA00022989"/>
    </source>
</evidence>
<keyword evidence="4 8" id="KW-1003">Cell membrane</keyword>